<dbReference type="EMBL" id="JAYLLN010000027">
    <property type="protein sequence ID" value="MEI5985485.1"/>
    <property type="molecule type" value="Genomic_DNA"/>
</dbReference>
<evidence type="ECO:0000259" key="4">
    <source>
        <dbReference type="PROSITE" id="PS50949"/>
    </source>
</evidence>
<evidence type="ECO:0000256" key="1">
    <source>
        <dbReference type="ARBA" id="ARBA00023015"/>
    </source>
</evidence>
<dbReference type="Gene3D" id="1.10.10.10">
    <property type="entry name" value="Winged helix-like DNA-binding domain superfamily/Winged helix DNA-binding domain"/>
    <property type="match status" value="1"/>
</dbReference>
<gene>
    <name evidence="5" type="ORF">VJ786_11300</name>
</gene>
<evidence type="ECO:0000256" key="3">
    <source>
        <dbReference type="ARBA" id="ARBA00023163"/>
    </source>
</evidence>
<dbReference type="InterPro" id="IPR036390">
    <property type="entry name" value="WH_DNA-bd_sf"/>
</dbReference>
<comment type="caution">
    <text evidence="5">The sequence shown here is derived from an EMBL/GenBank/DDBJ whole genome shotgun (WGS) entry which is preliminary data.</text>
</comment>
<dbReference type="PRINTS" id="PR00035">
    <property type="entry name" value="HTHGNTR"/>
</dbReference>
<dbReference type="CDD" id="cd07377">
    <property type="entry name" value="WHTH_GntR"/>
    <property type="match status" value="1"/>
</dbReference>
<dbReference type="PANTHER" id="PTHR43537:SF24">
    <property type="entry name" value="GLUCONATE OPERON TRANSCRIPTIONAL REPRESSOR"/>
    <property type="match status" value="1"/>
</dbReference>
<keyword evidence="2" id="KW-0238">DNA-binding</keyword>
<keyword evidence="6" id="KW-1185">Reference proteome</keyword>
<dbReference type="Proteomes" id="UP001363035">
    <property type="component" value="Unassembled WGS sequence"/>
</dbReference>
<dbReference type="SMART" id="SM00895">
    <property type="entry name" value="FCD"/>
    <property type="match status" value="1"/>
</dbReference>
<dbReference type="PANTHER" id="PTHR43537">
    <property type="entry name" value="TRANSCRIPTIONAL REGULATOR, GNTR FAMILY"/>
    <property type="match status" value="1"/>
</dbReference>
<organism evidence="5 6">
    <name type="scientific">Sphingobacterium tenebrionis</name>
    <dbReference type="NCBI Taxonomy" id="3111775"/>
    <lineage>
        <taxon>Bacteria</taxon>
        <taxon>Pseudomonadati</taxon>
        <taxon>Bacteroidota</taxon>
        <taxon>Sphingobacteriia</taxon>
        <taxon>Sphingobacteriales</taxon>
        <taxon>Sphingobacteriaceae</taxon>
        <taxon>Sphingobacterium</taxon>
    </lineage>
</organism>
<dbReference type="InterPro" id="IPR011711">
    <property type="entry name" value="GntR_C"/>
</dbReference>
<dbReference type="SUPFAM" id="SSF48008">
    <property type="entry name" value="GntR ligand-binding domain-like"/>
    <property type="match status" value="1"/>
</dbReference>
<dbReference type="InterPro" id="IPR008920">
    <property type="entry name" value="TF_FadR/GntR_C"/>
</dbReference>
<evidence type="ECO:0000313" key="6">
    <source>
        <dbReference type="Proteomes" id="UP001363035"/>
    </source>
</evidence>
<keyword evidence="3" id="KW-0804">Transcription</keyword>
<dbReference type="Gene3D" id="1.20.120.530">
    <property type="entry name" value="GntR ligand-binding domain-like"/>
    <property type="match status" value="1"/>
</dbReference>
<reference evidence="5 6" key="1">
    <citation type="submission" date="2024-01" db="EMBL/GenBank/DDBJ databases">
        <title>Sphingobacterium tenebrionis sp. nov., a novel endophyte isolated from tenebrio molitor intestines.</title>
        <authorList>
            <person name="Zhang C."/>
        </authorList>
    </citation>
    <scope>NUCLEOTIDE SEQUENCE [LARGE SCALE GENOMIC DNA]</scope>
    <source>
        <strain evidence="5 6">PU5-4</strain>
    </source>
</reference>
<dbReference type="SMART" id="SM00345">
    <property type="entry name" value="HTH_GNTR"/>
    <property type="match status" value="1"/>
</dbReference>
<dbReference type="Pfam" id="PF00392">
    <property type="entry name" value="GntR"/>
    <property type="match status" value="1"/>
</dbReference>
<evidence type="ECO:0000256" key="2">
    <source>
        <dbReference type="ARBA" id="ARBA00023125"/>
    </source>
</evidence>
<dbReference type="InterPro" id="IPR036388">
    <property type="entry name" value="WH-like_DNA-bd_sf"/>
</dbReference>
<proteinExistence type="predicted"/>
<dbReference type="RefSeq" id="WP_134776027.1">
    <property type="nucleotide sequence ID" value="NZ_JAYLLN010000027.1"/>
</dbReference>
<sequence>MPTKDLMNDLKPIEVNTRADLVEIQLREYLDKKGLKTGDVLPTEMDLSEALGVSRNVLREGLSRLRMLGLIESKKKRGMVLTSPDILGSFERVLNPQFMDTSTLKNLFELRLVLESGLADLLFLRKTDKDIKELEGIIKKEKSGDNDVFRVNSEIAFHGKLYEITGNDTLKRFQIMLLPVFDYVLKNENRSIKSNVTHADLVNILKTGSKEDFVLAMREHLRPHYEYLNK</sequence>
<protein>
    <submittedName>
        <fullName evidence="5">FCD domain-containing protein</fullName>
    </submittedName>
</protein>
<dbReference type="PROSITE" id="PS50949">
    <property type="entry name" value="HTH_GNTR"/>
    <property type="match status" value="1"/>
</dbReference>
<name>A0ABU8I8G1_9SPHI</name>
<dbReference type="Pfam" id="PF07729">
    <property type="entry name" value="FCD"/>
    <property type="match status" value="1"/>
</dbReference>
<evidence type="ECO:0000313" key="5">
    <source>
        <dbReference type="EMBL" id="MEI5985485.1"/>
    </source>
</evidence>
<dbReference type="SUPFAM" id="SSF46785">
    <property type="entry name" value="Winged helix' DNA-binding domain"/>
    <property type="match status" value="1"/>
</dbReference>
<dbReference type="InterPro" id="IPR000524">
    <property type="entry name" value="Tscrpt_reg_HTH_GntR"/>
</dbReference>
<feature type="domain" description="HTH gntR-type" evidence="4">
    <location>
        <begin position="16"/>
        <end position="84"/>
    </location>
</feature>
<accession>A0ABU8I8G1</accession>
<keyword evidence="1" id="KW-0805">Transcription regulation</keyword>